<evidence type="ECO:0000313" key="2">
    <source>
        <dbReference type="Proteomes" id="UP001148838"/>
    </source>
</evidence>
<sequence>MMLSWILETCNEEDGHVSDDNDYDTDVNVNEDASSLSYFRSSTLSPPFYTGAEQFLDKLLAVKLFGLILHLRRNYTKTLVDIILTTGKHPGPVISFKIFNNLFCDDDDDDDDDDNDNDDKIDTIIAWPARSPDLIPLDFFLWDYMKEKVYQTEIASREELVAKINTATMEIHQHGLNNVQREIRRRAEACVRARGGHFEHLL</sequence>
<comment type="caution">
    <text evidence="1">The sequence shown here is derived from an EMBL/GenBank/DDBJ whole genome shotgun (WGS) entry which is preliminary data.</text>
</comment>
<dbReference type="EMBL" id="JAJSOF020000009">
    <property type="protein sequence ID" value="KAJ4446408.1"/>
    <property type="molecule type" value="Genomic_DNA"/>
</dbReference>
<name>A0ABQ8TJG4_PERAM</name>
<dbReference type="InterPro" id="IPR036397">
    <property type="entry name" value="RNaseH_sf"/>
</dbReference>
<reference evidence="1 2" key="1">
    <citation type="journal article" date="2022" name="Allergy">
        <title>Genome assembly and annotation of Periplaneta americana reveal a comprehensive cockroach allergen profile.</title>
        <authorList>
            <person name="Wang L."/>
            <person name="Xiong Q."/>
            <person name="Saelim N."/>
            <person name="Wang L."/>
            <person name="Nong W."/>
            <person name="Wan A.T."/>
            <person name="Shi M."/>
            <person name="Liu X."/>
            <person name="Cao Q."/>
            <person name="Hui J.H.L."/>
            <person name="Sookrung N."/>
            <person name="Leung T.F."/>
            <person name="Tungtrongchitr A."/>
            <person name="Tsui S.K.W."/>
        </authorList>
    </citation>
    <scope>NUCLEOTIDE SEQUENCE [LARGE SCALE GENOMIC DNA]</scope>
    <source>
        <strain evidence="1">PWHHKU_190912</strain>
    </source>
</reference>
<dbReference type="PANTHER" id="PTHR47326">
    <property type="entry name" value="TRANSPOSABLE ELEMENT TC3 TRANSPOSASE-LIKE PROTEIN"/>
    <property type="match status" value="1"/>
</dbReference>
<dbReference type="Proteomes" id="UP001148838">
    <property type="component" value="Unassembled WGS sequence"/>
</dbReference>
<dbReference type="PANTHER" id="PTHR47326:SF1">
    <property type="entry name" value="HTH PSQ-TYPE DOMAIN-CONTAINING PROTEIN"/>
    <property type="match status" value="1"/>
</dbReference>
<proteinExistence type="predicted"/>
<dbReference type="Gene3D" id="3.30.420.10">
    <property type="entry name" value="Ribonuclease H-like superfamily/Ribonuclease H"/>
    <property type="match status" value="1"/>
</dbReference>
<organism evidence="1 2">
    <name type="scientific">Periplaneta americana</name>
    <name type="common">American cockroach</name>
    <name type="synonym">Blatta americana</name>
    <dbReference type="NCBI Taxonomy" id="6978"/>
    <lineage>
        <taxon>Eukaryota</taxon>
        <taxon>Metazoa</taxon>
        <taxon>Ecdysozoa</taxon>
        <taxon>Arthropoda</taxon>
        <taxon>Hexapoda</taxon>
        <taxon>Insecta</taxon>
        <taxon>Pterygota</taxon>
        <taxon>Neoptera</taxon>
        <taxon>Polyneoptera</taxon>
        <taxon>Dictyoptera</taxon>
        <taxon>Blattodea</taxon>
        <taxon>Blattoidea</taxon>
        <taxon>Blattidae</taxon>
        <taxon>Blattinae</taxon>
        <taxon>Periplaneta</taxon>
    </lineage>
</organism>
<gene>
    <name evidence="1" type="ORF">ANN_13104</name>
</gene>
<protein>
    <submittedName>
        <fullName evidence="1">Uncharacterized protein</fullName>
    </submittedName>
</protein>
<keyword evidence="2" id="KW-1185">Reference proteome</keyword>
<accession>A0ABQ8TJG4</accession>
<evidence type="ECO:0000313" key="1">
    <source>
        <dbReference type="EMBL" id="KAJ4446408.1"/>
    </source>
</evidence>